<accession>A0A4P6JWV9</accession>
<protein>
    <submittedName>
        <fullName evidence="2">RidA family protein</fullName>
    </submittedName>
</protein>
<keyword evidence="3" id="KW-1185">Reference proteome</keyword>
<organism evidence="2 3">
    <name type="scientific">Ktedonosporobacter rubrisoli</name>
    <dbReference type="NCBI Taxonomy" id="2509675"/>
    <lineage>
        <taxon>Bacteria</taxon>
        <taxon>Bacillati</taxon>
        <taxon>Chloroflexota</taxon>
        <taxon>Ktedonobacteria</taxon>
        <taxon>Ktedonobacterales</taxon>
        <taxon>Ktedonosporobacteraceae</taxon>
        <taxon>Ktedonosporobacter</taxon>
    </lineage>
</organism>
<dbReference type="Proteomes" id="UP000290365">
    <property type="component" value="Chromosome"/>
</dbReference>
<dbReference type="PANTHER" id="PTHR11803">
    <property type="entry name" value="2-IMINOBUTANOATE/2-IMINOPROPANOATE DEAMINASE RIDA"/>
    <property type="match status" value="1"/>
</dbReference>
<name>A0A4P6JWV9_KTERU</name>
<dbReference type="GO" id="GO:0019239">
    <property type="term" value="F:deaminase activity"/>
    <property type="evidence" value="ECO:0007669"/>
    <property type="project" value="TreeGrafter"/>
</dbReference>
<dbReference type="KEGG" id="kbs:EPA93_29870"/>
<evidence type="ECO:0000256" key="1">
    <source>
        <dbReference type="ARBA" id="ARBA00010552"/>
    </source>
</evidence>
<evidence type="ECO:0000313" key="2">
    <source>
        <dbReference type="EMBL" id="QBD79965.1"/>
    </source>
</evidence>
<dbReference type="SUPFAM" id="SSF55298">
    <property type="entry name" value="YjgF-like"/>
    <property type="match status" value="1"/>
</dbReference>
<dbReference type="OrthoDB" id="9803101at2"/>
<proteinExistence type="inferred from homology"/>
<dbReference type="AlphaFoldDB" id="A0A4P6JWV9"/>
<dbReference type="Pfam" id="PF01042">
    <property type="entry name" value="Ribonuc_L-PSP"/>
    <property type="match status" value="1"/>
</dbReference>
<sequence>MEHKEIKTPHAPAAIGPYNQAIRYGQFIYTSGQIPLDPVSGEIVGEDVQAQTHRVLQNLQAVLSAAGSSLNHVVKTTVFLASMSDFQAMNAVYASYFKDGVTPARTTVAVAELPRKALVEIECVALAED</sequence>
<dbReference type="RefSeq" id="WP_129891031.1">
    <property type="nucleotide sequence ID" value="NZ_CP035758.1"/>
</dbReference>
<reference evidence="2 3" key="1">
    <citation type="submission" date="2019-01" db="EMBL/GenBank/DDBJ databases">
        <title>Ktedonosporobacter rubrisoli SCAWS-G2.</title>
        <authorList>
            <person name="Huang Y."/>
            <person name="Yan B."/>
        </authorList>
    </citation>
    <scope>NUCLEOTIDE SEQUENCE [LARGE SCALE GENOMIC DNA]</scope>
    <source>
        <strain evidence="2 3">SCAWS-G2</strain>
    </source>
</reference>
<dbReference type="PANTHER" id="PTHR11803:SF58">
    <property type="entry name" value="PROTEIN HMF1-RELATED"/>
    <property type="match status" value="1"/>
</dbReference>
<dbReference type="Gene3D" id="3.30.1330.40">
    <property type="entry name" value="RutC-like"/>
    <property type="match status" value="1"/>
</dbReference>
<gene>
    <name evidence="2" type="ORF">EPA93_29870</name>
</gene>
<dbReference type="InterPro" id="IPR006056">
    <property type="entry name" value="RidA"/>
</dbReference>
<dbReference type="EMBL" id="CP035758">
    <property type="protein sequence ID" value="QBD79965.1"/>
    <property type="molecule type" value="Genomic_DNA"/>
</dbReference>
<dbReference type="NCBIfam" id="TIGR00004">
    <property type="entry name" value="Rid family detoxifying hydrolase"/>
    <property type="match status" value="1"/>
</dbReference>
<dbReference type="InterPro" id="IPR035959">
    <property type="entry name" value="RutC-like_sf"/>
</dbReference>
<dbReference type="InterPro" id="IPR006175">
    <property type="entry name" value="YjgF/YER057c/UK114"/>
</dbReference>
<comment type="similarity">
    <text evidence="1">Belongs to the RutC family.</text>
</comment>
<evidence type="ECO:0000313" key="3">
    <source>
        <dbReference type="Proteomes" id="UP000290365"/>
    </source>
</evidence>
<dbReference type="FunFam" id="3.30.1330.40:FF:000001">
    <property type="entry name" value="L-PSP family endoribonuclease"/>
    <property type="match status" value="1"/>
</dbReference>
<dbReference type="GO" id="GO:0005829">
    <property type="term" value="C:cytosol"/>
    <property type="evidence" value="ECO:0007669"/>
    <property type="project" value="TreeGrafter"/>
</dbReference>
<dbReference type="CDD" id="cd00448">
    <property type="entry name" value="YjgF_YER057c_UK114_family"/>
    <property type="match status" value="1"/>
</dbReference>